<gene>
    <name evidence="1" type="ORF">SAMN02745181_0267</name>
</gene>
<dbReference type="EMBL" id="FQYR01000002">
    <property type="protein sequence ID" value="SHI50165.1"/>
    <property type="molecule type" value="Genomic_DNA"/>
</dbReference>
<sequence length="74" mass="7952">MLDDARLDETYATHLGVVLFFLSSSRGSNPSAGNPRAKLRNPRWGSLGSIPKGWSPQGFAASSKQSVLIYLICG</sequence>
<dbReference type="Proteomes" id="UP000184510">
    <property type="component" value="Unassembled WGS sequence"/>
</dbReference>
<reference evidence="1 2" key="1">
    <citation type="submission" date="2016-11" db="EMBL/GenBank/DDBJ databases">
        <authorList>
            <person name="Jaros S."/>
            <person name="Januszkiewicz K."/>
            <person name="Wedrychowicz H."/>
        </authorList>
    </citation>
    <scope>NUCLEOTIDE SEQUENCE [LARGE SCALE GENOMIC DNA]</scope>
    <source>
        <strain evidence="1 2">DSM 18772</strain>
    </source>
</reference>
<evidence type="ECO:0000313" key="1">
    <source>
        <dbReference type="EMBL" id="SHI50165.1"/>
    </source>
</evidence>
<evidence type="ECO:0000313" key="2">
    <source>
        <dbReference type="Proteomes" id="UP000184510"/>
    </source>
</evidence>
<name>A0A1M6BN53_9BACT</name>
<accession>A0A1M6BN53</accession>
<keyword evidence="2" id="KW-1185">Reference proteome</keyword>
<organism evidence="1 2">
    <name type="scientific">Rubritalea squalenifaciens DSM 18772</name>
    <dbReference type="NCBI Taxonomy" id="1123071"/>
    <lineage>
        <taxon>Bacteria</taxon>
        <taxon>Pseudomonadati</taxon>
        <taxon>Verrucomicrobiota</taxon>
        <taxon>Verrucomicrobiia</taxon>
        <taxon>Verrucomicrobiales</taxon>
        <taxon>Rubritaleaceae</taxon>
        <taxon>Rubritalea</taxon>
    </lineage>
</organism>
<protein>
    <submittedName>
        <fullName evidence="1">Uncharacterized protein</fullName>
    </submittedName>
</protein>
<dbReference type="AlphaFoldDB" id="A0A1M6BN53"/>
<dbReference type="InParanoid" id="A0A1M6BN53"/>
<proteinExistence type="predicted"/>